<name>X1F1E3_9ZZZZ</name>
<dbReference type="Gene3D" id="1.50.10.20">
    <property type="match status" value="1"/>
</dbReference>
<sequence>MVLINVRWTYFIDEKSVEQVKNMATAFTSTHHNDVGLFVEPNIDSNFRAIDSINFTFSSINAPELIDPNYNLNIESFYRDFFFDYIFEKQNIDGSYSDIAGFGNMFSTYEAIETLEITNKSYLERKINLGETSNIANYLSTSLNEGGWGFKANQFLNDSDIISTFCAIELAYSLSESSLLLNQNIEEFIDSTWFLGSYRLTNDSLDSNPETTFYGIRAFLGMNMSYNLIELIEIGFYFNLLFNTFDGGYINPETGISDIRSTYYSISSLDLLNIPLNLINFNVILK</sequence>
<gene>
    <name evidence="1" type="ORF">S03H2_09764</name>
</gene>
<organism evidence="1">
    <name type="scientific">marine sediment metagenome</name>
    <dbReference type="NCBI Taxonomy" id="412755"/>
    <lineage>
        <taxon>unclassified sequences</taxon>
        <taxon>metagenomes</taxon>
        <taxon>ecological metagenomes</taxon>
    </lineage>
</organism>
<protein>
    <submittedName>
        <fullName evidence="1">Uncharacterized protein</fullName>
    </submittedName>
</protein>
<reference evidence="1" key="1">
    <citation type="journal article" date="2014" name="Front. Microbiol.">
        <title>High frequency of phylogenetically diverse reductive dehalogenase-homologous genes in deep subseafloor sedimentary metagenomes.</title>
        <authorList>
            <person name="Kawai M."/>
            <person name="Futagami T."/>
            <person name="Toyoda A."/>
            <person name="Takaki Y."/>
            <person name="Nishi S."/>
            <person name="Hori S."/>
            <person name="Arai W."/>
            <person name="Tsubouchi T."/>
            <person name="Morono Y."/>
            <person name="Uchiyama I."/>
            <person name="Ito T."/>
            <person name="Fujiyama A."/>
            <person name="Inagaki F."/>
            <person name="Takami H."/>
        </authorList>
    </citation>
    <scope>NUCLEOTIDE SEQUENCE</scope>
    <source>
        <strain evidence="1">Expedition CK06-06</strain>
    </source>
</reference>
<proteinExistence type="predicted"/>
<comment type="caution">
    <text evidence="1">The sequence shown here is derived from an EMBL/GenBank/DDBJ whole genome shotgun (WGS) entry which is preliminary data.</text>
</comment>
<dbReference type="InterPro" id="IPR008930">
    <property type="entry name" value="Terpenoid_cyclase/PrenylTrfase"/>
</dbReference>
<evidence type="ECO:0000313" key="1">
    <source>
        <dbReference type="EMBL" id="GAH26390.1"/>
    </source>
</evidence>
<dbReference type="SUPFAM" id="SSF48239">
    <property type="entry name" value="Terpenoid cyclases/Protein prenyltransferases"/>
    <property type="match status" value="1"/>
</dbReference>
<dbReference type="EMBL" id="BARU01005078">
    <property type="protein sequence ID" value="GAH26390.1"/>
    <property type="molecule type" value="Genomic_DNA"/>
</dbReference>
<accession>X1F1E3</accession>
<dbReference type="AlphaFoldDB" id="X1F1E3"/>